<dbReference type="EMBL" id="GG663743">
    <property type="protein sequence ID" value="EEH54752.1"/>
    <property type="molecule type" value="Genomic_DNA"/>
</dbReference>
<dbReference type="SUPFAM" id="SSF50978">
    <property type="entry name" value="WD40 repeat-like"/>
    <property type="match status" value="1"/>
</dbReference>
<dbReference type="PANTHER" id="PTHR19855:SF11">
    <property type="entry name" value="RIBOSOME BIOGENESIS PROTEIN WDR12"/>
    <property type="match status" value="1"/>
</dbReference>
<feature type="compositionally biased region" description="Low complexity" evidence="1">
    <location>
        <begin position="499"/>
        <end position="508"/>
    </location>
</feature>
<evidence type="ECO:0000313" key="2">
    <source>
        <dbReference type="EMBL" id="EEH54752.1"/>
    </source>
</evidence>
<dbReference type="PANTHER" id="PTHR19855">
    <property type="entry name" value="WD40 REPEAT PROTEIN 12, 37"/>
    <property type="match status" value="1"/>
</dbReference>
<feature type="compositionally biased region" description="Pro residues" evidence="1">
    <location>
        <begin position="191"/>
        <end position="202"/>
    </location>
</feature>
<reference evidence="2 3" key="1">
    <citation type="journal article" date="2009" name="Science">
        <title>Green evolution and dynamic adaptations revealed by genomes of the marine picoeukaryotes Micromonas.</title>
        <authorList>
            <person name="Worden A.Z."/>
            <person name="Lee J.H."/>
            <person name="Mock T."/>
            <person name="Rouze P."/>
            <person name="Simmons M.P."/>
            <person name="Aerts A.L."/>
            <person name="Allen A.E."/>
            <person name="Cuvelier M.L."/>
            <person name="Derelle E."/>
            <person name="Everett M.V."/>
            <person name="Foulon E."/>
            <person name="Grimwood J."/>
            <person name="Gundlach H."/>
            <person name="Henrissat B."/>
            <person name="Napoli C."/>
            <person name="McDonald S.M."/>
            <person name="Parker M.S."/>
            <person name="Rombauts S."/>
            <person name="Salamov A."/>
            <person name="Von Dassow P."/>
            <person name="Badger J.H."/>
            <person name="Coutinho P.M."/>
            <person name="Demir E."/>
            <person name="Dubchak I."/>
            <person name="Gentemann C."/>
            <person name="Eikrem W."/>
            <person name="Gready J.E."/>
            <person name="John U."/>
            <person name="Lanier W."/>
            <person name="Lindquist E.A."/>
            <person name="Lucas S."/>
            <person name="Mayer K.F."/>
            <person name="Moreau H."/>
            <person name="Not F."/>
            <person name="Otillar R."/>
            <person name="Panaud O."/>
            <person name="Pangilinan J."/>
            <person name="Paulsen I."/>
            <person name="Piegu B."/>
            <person name="Poliakov A."/>
            <person name="Robbens S."/>
            <person name="Schmutz J."/>
            <person name="Toulza E."/>
            <person name="Wyss T."/>
            <person name="Zelensky A."/>
            <person name="Zhou K."/>
            <person name="Armbrust E.V."/>
            <person name="Bhattacharya D."/>
            <person name="Goodenough U.W."/>
            <person name="Van de Peer Y."/>
            <person name="Grigoriev I.V."/>
        </authorList>
    </citation>
    <scope>NUCLEOTIDE SEQUENCE [LARGE SCALE GENOMIC DNA]</scope>
    <source>
        <strain evidence="2 3">CCMP1545</strain>
    </source>
</reference>
<dbReference type="OrthoDB" id="10261640at2759"/>
<keyword evidence="3" id="KW-1185">Reference proteome</keyword>
<evidence type="ECO:0000256" key="1">
    <source>
        <dbReference type="SAM" id="MobiDB-lite"/>
    </source>
</evidence>
<sequence>MSAAPLMLVNRTFPVVTLHPKTASARRPPSLRVVLARLHRRVDGGHRGAVAGVVVDGEHVLTAGWDGELIAWSDADAPPRRAFTRAQRVDAHDAPCVAVARLAAGWILTGGVDGEVRAFTTAREPGEDGEEIAPRLFPPAPEPARETEEAEEATEATEATAEDAENADENADGGDGGGEGAGDTEPEPEPEPASSPPPPPPPSREDEELRDAIDAAATARAAYDGPWRAATGSAFSAGAGRVHAILPLHRRAHEEDKERPGRYVYSTPYAPPDEEALPPRVAIAMSAATCGARGNLTHVVRIINLEAPGTAVEQDLTHPEGVTCMLRRYDDCDGKDMIVTGCLDGRVRVWAGTPPPPPPEAEAEAETGEGEEGEPTPRKTDEEDSDDALAPYRFELEATLDGHAGRAVSCLAWLGEHAACPPPRPTPKPIVDEATGVEISPGEPPEEWEDMDASAYFLSGGGDGSVRVWARRRVVEEKAAAAATATDEENEAAADADGDAAAAAAAEPTEPPPPTYGWSADPRVPDIATAPIAARLVTSVDAATLDVKGVGVKALLVAREKISAGLSDGRVATYGYRDLDGSGDQIWVLERVMEASGGRKSAVTSMTACGHNMLLCAADEGAYLYA</sequence>
<feature type="region of interest" description="Disordered" evidence="1">
    <location>
        <begin position="350"/>
        <end position="388"/>
    </location>
</feature>
<dbReference type="InterPro" id="IPR015943">
    <property type="entry name" value="WD40/YVTN_repeat-like_dom_sf"/>
</dbReference>
<dbReference type="Pfam" id="PF00400">
    <property type="entry name" value="WD40"/>
    <property type="match status" value="1"/>
</dbReference>
<name>C1MYV0_MICPC</name>
<feature type="compositionally biased region" description="Acidic residues" evidence="1">
    <location>
        <begin position="148"/>
        <end position="172"/>
    </location>
</feature>
<dbReference type="AlphaFoldDB" id="C1MYV0"/>
<dbReference type="OMA" id="WVLERIT"/>
<dbReference type="InterPro" id="IPR036322">
    <property type="entry name" value="WD40_repeat_dom_sf"/>
</dbReference>
<feature type="region of interest" description="Disordered" evidence="1">
    <location>
        <begin position="122"/>
        <end position="208"/>
    </location>
</feature>
<proteinExistence type="predicted"/>
<protein>
    <submittedName>
        <fullName evidence="2">Predicted protein</fullName>
    </submittedName>
</protein>
<feature type="compositionally biased region" description="Acidic residues" evidence="1">
    <location>
        <begin position="486"/>
        <end position="498"/>
    </location>
</feature>
<evidence type="ECO:0000313" key="3">
    <source>
        <dbReference type="Proteomes" id="UP000001876"/>
    </source>
</evidence>
<dbReference type="GeneID" id="9686287"/>
<dbReference type="RefSeq" id="XP_003061102.1">
    <property type="nucleotide sequence ID" value="XM_003061056.1"/>
</dbReference>
<dbReference type="Gene3D" id="2.130.10.10">
    <property type="entry name" value="YVTN repeat-like/Quinoprotein amine dehydrogenase"/>
    <property type="match status" value="2"/>
</dbReference>
<dbReference type="InterPro" id="IPR001680">
    <property type="entry name" value="WD40_rpt"/>
</dbReference>
<feature type="region of interest" description="Disordered" evidence="1">
    <location>
        <begin position="481"/>
        <end position="522"/>
    </location>
</feature>
<dbReference type="Proteomes" id="UP000001876">
    <property type="component" value="Unassembled WGS sequence"/>
</dbReference>
<dbReference type="SMART" id="SM00320">
    <property type="entry name" value="WD40"/>
    <property type="match status" value="4"/>
</dbReference>
<dbReference type="KEGG" id="mpp:MICPUCDRAFT_60495"/>
<organism evidence="3">
    <name type="scientific">Micromonas pusilla (strain CCMP1545)</name>
    <name type="common">Picoplanktonic green alga</name>
    <dbReference type="NCBI Taxonomy" id="564608"/>
    <lineage>
        <taxon>Eukaryota</taxon>
        <taxon>Viridiplantae</taxon>
        <taxon>Chlorophyta</taxon>
        <taxon>Mamiellophyceae</taxon>
        <taxon>Mamiellales</taxon>
        <taxon>Mamiellaceae</taxon>
        <taxon>Micromonas</taxon>
    </lineage>
</organism>
<accession>C1MYV0</accession>
<gene>
    <name evidence="2" type="ORF">MICPUCDRAFT_60495</name>
</gene>
<feature type="compositionally biased region" description="Acidic residues" evidence="1">
    <location>
        <begin position="361"/>
        <end position="374"/>
    </location>
</feature>